<dbReference type="Proteomes" id="UP001060215">
    <property type="component" value="Chromosome 6"/>
</dbReference>
<evidence type="ECO:0000313" key="1">
    <source>
        <dbReference type="EMBL" id="KAI8024314.1"/>
    </source>
</evidence>
<sequence length="159" mass="17749">MKFSYTCTCGDLLIIDDGYCDDGGGCGGALVVVCVCLGPCYTNHVLSCPGKLTTPFIPHVLSFSAARHVVSAMPVARNRMVLPTTVLNKLLEAVYEIAIFIHRFHNLNLFQQGWYQIKITMRREDSDDSCLGMPARVVQYEGHCAMWKLLLTRELIPHN</sequence>
<reference evidence="1 2" key="1">
    <citation type="journal article" date="2022" name="Plant J.">
        <title>Chromosome-level genome of Camellia lanceoleosa provides a valuable resource for understanding genome evolution and self-incompatibility.</title>
        <authorList>
            <person name="Gong W."/>
            <person name="Xiao S."/>
            <person name="Wang L."/>
            <person name="Liao Z."/>
            <person name="Chang Y."/>
            <person name="Mo W."/>
            <person name="Hu G."/>
            <person name="Li W."/>
            <person name="Zhao G."/>
            <person name="Zhu H."/>
            <person name="Hu X."/>
            <person name="Ji K."/>
            <person name="Xiang X."/>
            <person name="Song Q."/>
            <person name="Yuan D."/>
            <person name="Jin S."/>
            <person name="Zhang L."/>
        </authorList>
    </citation>
    <scope>NUCLEOTIDE SEQUENCE [LARGE SCALE GENOMIC DNA]</scope>
    <source>
        <strain evidence="1">SQ_2022a</strain>
    </source>
</reference>
<evidence type="ECO:0000313" key="2">
    <source>
        <dbReference type="Proteomes" id="UP001060215"/>
    </source>
</evidence>
<keyword evidence="2" id="KW-1185">Reference proteome</keyword>
<organism evidence="1 2">
    <name type="scientific">Camellia lanceoleosa</name>
    <dbReference type="NCBI Taxonomy" id="1840588"/>
    <lineage>
        <taxon>Eukaryota</taxon>
        <taxon>Viridiplantae</taxon>
        <taxon>Streptophyta</taxon>
        <taxon>Embryophyta</taxon>
        <taxon>Tracheophyta</taxon>
        <taxon>Spermatophyta</taxon>
        <taxon>Magnoliopsida</taxon>
        <taxon>eudicotyledons</taxon>
        <taxon>Gunneridae</taxon>
        <taxon>Pentapetalae</taxon>
        <taxon>asterids</taxon>
        <taxon>Ericales</taxon>
        <taxon>Theaceae</taxon>
        <taxon>Camellia</taxon>
    </lineage>
</organism>
<comment type="caution">
    <text evidence="1">The sequence shown here is derived from an EMBL/GenBank/DDBJ whole genome shotgun (WGS) entry which is preliminary data.</text>
</comment>
<protein>
    <submittedName>
        <fullName evidence="1">Uncharacterized protein</fullName>
    </submittedName>
</protein>
<proteinExistence type="predicted"/>
<gene>
    <name evidence="1" type="ORF">LOK49_LG03G03550</name>
</gene>
<name>A0ACC0IF13_9ERIC</name>
<dbReference type="EMBL" id="CM045763">
    <property type="protein sequence ID" value="KAI8024314.1"/>
    <property type="molecule type" value="Genomic_DNA"/>
</dbReference>
<accession>A0ACC0IF13</accession>